<name>A0ACB0JTU5_TRIPR</name>
<proteinExistence type="predicted"/>
<reference evidence="1" key="1">
    <citation type="submission" date="2023-10" db="EMBL/GenBank/DDBJ databases">
        <authorList>
            <person name="Rodriguez Cubillos JULIANA M."/>
            <person name="De Vega J."/>
        </authorList>
    </citation>
    <scope>NUCLEOTIDE SEQUENCE</scope>
</reference>
<dbReference type="EMBL" id="CASHSV030000109">
    <property type="protein sequence ID" value="CAJ2648335.1"/>
    <property type="molecule type" value="Genomic_DNA"/>
</dbReference>
<organism evidence="1 2">
    <name type="scientific">Trifolium pratense</name>
    <name type="common">Red clover</name>
    <dbReference type="NCBI Taxonomy" id="57577"/>
    <lineage>
        <taxon>Eukaryota</taxon>
        <taxon>Viridiplantae</taxon>
        <taxon>Streptophyta</taxon>
        <taxon>Embryophyta</taxon>
        <taxon>Tracheophyta</taxon>
        <taxon>Spermatophyta</taxon>
        <taxon>Magnoliopsida</taxon>
        <taxon>eudicotyledons</taxon>
        <taxon>Gunneridae</taxon>
        <taxon>Pentapetalae</taxon>
        <taxon>rosids</taxon>
        <taxon>fabids</taxon>
        <taxon>Fabales</taxon>
        <taxon>Fabaceae</taxon>
        <taxon>Papilionoideae</taxon>
        <taxon>50 kb inversion clade</taxon>
        <taxon>NPAAA clade</taxon>
        <taxon>Hologalegina</taxon>
        <taxon>IRL clade</taxon>
        <taxon>Trifolieae</taxon>
        <taxon>Trifolium</taxon>
    </lineage>
</organism>
<evidence type="ECO:0000313" key="1">
    <source>
        <dbReference type="EMBL" id="CAJ2648335.1"/>
    </source>
</evidence>
<comment type="caution">
    <text evidence="1">The sequence shown here is derived from an EMBL/GenBank/DDBJ whole genome shotgun (WGS) entry which is preliminary data.</text>
</comment>
<sequence>MMSPLIRIALAINCFTNSHTIRMIMKYSKHLHILLKWILNFLFYPFYKLQDCKLSVCKYVSKSEEKIDCVVCLSKIKEKEEIMVLKCKHVFHRDCLDKWFRFKYNNTTCPLCRISVATIKDQIDDQVLPDDHCQVMWLR</sequence>
<accession>A0ACB0JTU5</accession>
<keyword evidence="2" id="KW-1185">Reference proteome</keyword>
<evidence type="ECO:0000313" key="2">
    <source>
        <dbReference type="Proteomes" id="UP001177021"/>
    </source>
</evidence>
<gene>
    <name evidence="1" type="ORF">MILVUS5_LOCUS16706</name>
</gene>
<dbReference type="Proteomes" id="UP001177021">
    <property type="component" value="Unassembled WGS sequence"/>
</dbReference>
<protein>
    <submittedName>
        <fullName evidence="1">Uncharacterized protein</fullName>
    </submittedName>
</protein>